<sequence>MEPDQDSQNKVIDVTACVPLRCATKNFVAGSECREIALSLLEELRDQASLQLPGEDADAKPPWLDGIRPQEADTGSRTYLALRATAAASSQREGPFGRVAVVGTHGVLSVLAAQYLQKAAQPVDLHMALYGQCQLCESSQTCQKHHVPSPLDAGCAWSHGHGNLEEEVTGAVQAFLRIESNLAAVVCFQLLVCHFLFATLAATVARLQVLGMNPLQGVPSFMATKLLAALDQRLESGDLVLASSSVTSALTAYHLNLPEEMGPPAMPFLSPQLRIWGLEAPWPQGQQVLFFRTAMLMNSPDTDVLEATVGKLWPYGVKSQPSGWDWEDQTQVSWVQQHLAVVFIPDHPFTNVFQDLCAMRLPIFVPSRAILAWLWPRLKNPRDGATYHGWFEKDIPRVMLSRSSPHHAGMPEPFNLDVDGEAKVKYWLRLAEYYHFPGVQVFHSLAGLIADLRPDVLQAARTAMESHLQVQTGITLSIFRALLTTANMEGGKALRRRAKRSEKFPSPQAPIFACMANSRDPLQASHDSHTPRRQLTAWRIRARRGVRLPKLLRLQVWRPCRVGWKKDGSHHTFRLVGEHRVKPTARTAAGARTLRVIIPEEKQFALRAGDSLAWAVSVRPGLSWDGWRRVRSASRFTMTSPGNAQAKPLCLGLDSSPAECAVERGICNFEVQQWLPSRVMALEVETAALPEKGTKTVLSIIIELPANSRSVIMMFHTLQNYVGHKADSKAGGSSAPAKFSFLVCPPETAKELNESVNLWSKVINLYDCAVGVSLRCAEARGEEPVAATEASERFLRALLPHSMWIILAGHGDESLQAARTLASKNEIGLGIVLQPEEYEIQSGNRLTGLQGTCANQMIKQTEFKACTMEFGKELEAPVITAAAITWLASSRAGRHWAPLVLRCATWSREATEGTPTEEEPDETLMHLAQLLQEPDEAEIVSRNAIQVIQRIYLREDLDISASVEDTTTYEEFLTLRQKLPPGGLSVFMDKIQFRTELLPSVGVQHTPTLYMSNTDPYFLPYITNVSSFVVKPSHLSESESVVVVQNGTYAFDIQLHGSPLPAAGLPVDKEMLQQHMYEAFNRTAFDWECQAVRAARPGVIVERMITARLDGASAKERVEEVRFHVVWGRTTVVEWAINRIGSTTMYLDVNDKRWHIFQTDMIWATTLGEAAFDDADAWVEAVQDRCLNRLSRVAERVALGAHVDHIRIDLFVEDKCDKYYVSEVELFPAVPLGTNAMIALERRWRHGYIL</sequence>
<evidence type="ECO:0000313" key="2">
    <source>
        <dbReference type="EMBL" id="CAE7377523.1"/>
    </source>
</evidence>
<organism evidence="2 3">
    <name type="scientific">Symbiodinium natans</name>
    <dbReference type="NCBI Taxonomy" id="878477"/>
    <lineage>
        <taxon>Eukaryota</taxon>
        <taxon>Sar</taxon>
        <taxon>Alveolata</taxon>
        <taxon>Dinophyceae</taxon>
        <taxon>Suessiales</taxon>
        <taxon>Symbiodiniaceae</taxon>
        <taxon>Symbiodinium</taxon>
    </lineage>
</organism>
<evidence type="ECO:0000256" key="1">
    <source>
        <dbReference type="SAM" id="Phobius"/>
    </source>
</evidence>
<protein>
    <submittedName>
        <fullName evidence="2">DIP13 protein</fullName>
    </submittedName>
</protein>
<keyword evidence="1" id="KW-0812">Transmembrane</keyword>
<keyword evidence="1" id="KW-0472">Membrane</keyword>
<dbReference type="EMBL" id="CAJNDS010002215">
    <property type="protein sequence ID" value="CAE7377523.1"/>
    <property type="molecule type" value="Genomic_DNA"/>
</dbReference>
<feature type="transmembrane region" description="Helical" evidence="1">
    <location>
        <begin position="182"/>
        <end position="205"/>
    </location>
</feature>
<proteinExistence type="predicted"/>
<keyword evidence="3" id="KW-1185">Reference proteome</keyword>
<evidence type="ECO:0000313" key="3">
    <source>
        <dbReference type="Proteomes" id="UP000604046"/>
    </source>
</evidence>
<comment type="caution">
    <text evidence="2">The sequence shown here is derived from an EMBL/GenBank/DDBJ whole genome shotgun (WGS) entry which is preliminary data.</text>
</comment>
<reference evidence="2" key="1">
    <citation type="submission" date="2021-02" db="EMBL/GenBank/DDBJ databases">
        <authorList>
            <person name="Dougan E. K."/>
            <person name="Rhodes N."/>
            <person name="Thang M."/>
            <person name="Chan C."/>
        </authorList>
    </citation>
    <scope>NUCLEOTIDE SEQUENCE</scope>
</reference>
<keyword evidence="1" id="KW-1133">Transmembrane helix</keyword>
<dbReference type="AlphaFoldDB" id="A0A812QE23"/>
<dbReference type="Proteomes" id="UP000604046">
    <property type="component" value="Unassembled WGS sequence"/>
</dbReference>
<name>A0A812QE23_9DINO</name>
<gene>
    <name evidence="2" type="primary">DIP13</name>
    <name evidence="2" type="ORF">SNAT2548_LOCUS20618</name>
</gene>
<accession>A0A812QE23</accession>